<keyword evidence="7" id="KW-1185">Reference proteome</keyword>
<dbReference type="InterPro" id="IPR050121">
    <property type="entry name" value="Cytochrome_P450_monoxygenase"/>
</dbReference>
<dbReference type="Pfam" id="PF00067">
    <property type="entry name" value="p450"/>
    <property type="match status" value="1"/>
</dbReference>
<dbReference type="Proteomes" id="UP001175000">
    <property type="component" value="Unassembled WGS sequence"/>
</dbReference>
<proteinExistence type="inferred from homology"/>
<sequence>MVGLEPWLQCYPHTGPTVHVAQTTTRKPTIAVVAPSIALFLWFWVAYQTSPLRKQPGPFLAGFTNLWRLWQVVSADYAHRMKKLHELDHWWQDYIPHMFSETDNVEHPRLKRPVVRHYSVPSILAMEPHMNNVISGFLGHLQKRYVELNKVCEFGEWLGYYGWDFLGIVTLSKKFGYMKEGKDIDGTLVMPWLDYWLDKTRAKTKTSTPKCPIFLQYFIESKSTHPDIVDEGKIIGYLMLDLIADVDADTTAITMRALPKLQFEIRCQFPHFTPVPHAKVRSLPYLDSVIRETLRYHPAVSIIMERIVPAGGLTLPGGSFIPAGMNPYIVAAKGGGDGLEYGERMKVWNTAHLTFGGGSRICLWGNLSPRGG</sequence>
<evidence type="ECO:0000256" key="3">
    <source>
        <dbReference type="ARBA" id="ARBA00022617"/>
    </source>
</evidence>
<evidence type="ECO:0000256" key="4">
    <source>
        <dbReference type="ARBA" id="ARBA00022723"/>
    </source>
</evidence>
<reference evidence="6" key="1">
    <citation type="submission" date="2023-06" db="EMBL/GenBank/DDBJ databases">
        <title>Genome-scale phylogeny and comparative genomics of the fungal order Sordariales.</title>
        <authorList>
            <consortium name="Lawrence Berkeley National Laboratory"/>
            <person name="Hensen N."/>
            <person name="Bonometti L."/>
            <person name="Westerberg I."/>
            <person name="Brannstrom I.O."/>
            <person name="Guillou S."/>
            <person name="Cros-Aarteil S."/>
            <person name="Calhoun S."/>
            <person name="Haridas S."/>
            <person name="Kuo A."/>
            <person name="Mondo S."/>
            <person name="Pangilinan J."/>
            <person name="Riley R."/>
            <person name="Labutti K."/>
            <person name="Andreopoulos B."/>
            <person name="Lipzen A."/>
            <person name="Chen C."/>
            <person name="Yanf M."/>
            <person name="Daum C."/>
            <person name="Ng V."/>
            <person name="Clum A."/>
            <person name="Steindorff A."/>
            <person name="Ohm R."/>
            <person name="Martin F."/>
            <person name="Silar P."/>
            <person name="Natvig D."/>
            <person name="Lalanne C."/>
            <person name="Gautier V."/>
            <person name="Ament-Velasquez S.L."/>
            <person name="Kruys A."/>
            <person name="Hutchinson M.I."/>
            <person name="Powell A.J."/>
            <person name="Barry K."/>
            <person name="Miller A.N."/>
            <person name="Grigoriev I.V."/>
            <person name="Debuchy R."/>
            <person name="Gladieux P."/>
            <person name="Thoren M.H."/>
            <person name="Johannesson H."/>
        </authorList>
    </citation>
    <scope>NUCLEOTIDE SEQUENCE</scope>
    <source>
        <strain evidence="6">CBS 606.72</strain>
    </source>
</reference>
<dbReference type="GO" id="GO:0004497">
    <property type="term" value="F:monooxygenase activity"/>
    <property type="evidence" value="ECO:0007669"/>
    <property type="project" value="InterPro"/>
</dbReference>
<comment type="similarity">
    <text evidence="2">Belongs to the cytochrome P450 family.</text>
</comment>
<keyword evidence="3" id="KW-0349">Heme</keyword>
<dbReference type="InterPro" id="IPR001128">
    <property type="entry name" value="Cyt_P450"/>
</dbReference>
<dbReference type="InterPro" id="IPR036396">
    <property type="entry name" value="Cyt_P450_sf"/>
</dbReference>
<dbReference type="EMBL" id="JAULSU010000008">
    <property type="protein sequence ID" value="KAK0609431.1"/>
    <property type="molecule type" value="Genomic_DNA"/>
</dbReference>
<evidence type="ECO:0000313" key="6">
    <source>
        <dbReference type="EMBL" id="KAK0609431.1"/>
    </source>
</evidence>
<dbReference type="PANTHER" id="PTHR24305:SF232">
    <property type="entry name" value="P450, PUTATIVE (EUROFUNG)-RELATED"/>
    <property type="match status" value="1"/>
</dbReference>
<keyword evidence="5" id="KW-0408">Iron</keyword>
<dbReference type="AlphaFoldDB" id="A0AA39WC74"/>
<evidence type="ECO:0000313" key="7">
    <source>
        <dbReference type="Proteomes" id="UP001175000"/>
    </source>
</evidence>
<dbReference type="SUPFAM" id="SSF48264">
    <property type="entry name" value="Cytochrome P450"/>
    <property type="match status" value="1"/>
</dbReference>
<dbReference type="PANTHER" id="PTHR24305">
    <property type="entry name" value="CYTOCHROME P450"/>
    <property type="match status" value="1"/>
</dbReference>
<organism evidence="6 7">
    <name type="scientific">Immersiella caudata</name>
    <dbReference type="NCBI Taxonomy" id="314043"/>
    <lineage>
        <taxon>Eukaryota</taxon>
        <taxon>Fungi</taxon>
        <taxon>Dikarya</taxon>
        <taxon>Ascomycota</taxon>
        <taxon>Pezizomycotina</taxon>
        <taxon>Sordariomycetes</taxon>
        <taxon>Sordariomycetidae</taxon>
        <taxon>Sordariales</taxon>
        <taxon>Lasiosphaeriaceae</taxon>
        <taxon>Immersiella</taxon>
    </lineage>
</organism>
<dbReference type="GO" id="GO:0020037">
    <property type="term" value="F:heme binding"/>
    <property type="evidence" value="ECO:0007669"/>
    <property type="project" value="InterPro"/>
</dbReference>
<accession>A0AA39WC74</accession>
<comment type="cofactor">
    <cofactor evidence="1">
        <name>heme</name>
        <dbReference type="ChEBI" id="CHEBI:30413"/>
    </cofactor>
</comment>
<evidence type="ECO:0000256" key="5">
    <source>
        <dbReference type="ARBA" id="ARBA00023004"/>
    </source>
</evidence>
<gene>
    <name evidence="6" type="ORF">B0T14DRAFT_549058</name>
</gene>
<dbReference type="GO" id="GO:0005506">
    <property type="term" value="F:iron ion binding"/>
    <property type="evidence" value="ECO:0007669"/>
    <property type="project" value="InterPro"/>
</dbReference>
<comment type="caution">
    <text evidence="6">The sequence shown here is derived from an EMBL/GenBank/DDBJ whole genome shotgun (WGS) entry which is preliminary data.</text>
</comment>
<name>A0AA39WC74_9PEZI</name>
<dbReference type="GO" id="GO:0016705">
    <property type="term" value="F:oxidoreductase activity, acting on paired donors, with incorporation or reduction of molecular oxygen"/>
    <property type="evidence" value="ECO:0007669"/>
    <property type="project" value="InterPro"/>
</dbReference>
<evidence type="ECO:0000256" key="1">
    <source>
        <dbReference type="ARBA" id="ARBA00001971"/>
    </source>
</evidence>
<dbReference type="Gene3D" id="1.10.630.10">
    <property type="entry name" value="Cytochrome P450"/>
    <property type="match status" value="1"/>
</dbReference>
<evidence type="ECO:0000256" key="2">
    <source>
        <dbReference type="ARBA" id="ARBA00010617"/>
    </source>
</evidence>
<protein>
    <submittedName>
        <fullName evidence="6">Cytochrome P450</fullName>
    </submittedName>
</protein>
<keyword evidence="4" id="KW-0479">Metal-binding</keyword>